<dbReference type="AlphaFoldDB" id="A0A067M6Z2"/>
<keyword evidence="5 6" id="KW-1015">Disulfide bond</keyword>
<proteinExistence type="inferred from homology"/>
<organism evidence="7 8">
    <name type="scientific">Botryobasidium botryosum (strain FD-172 SS1)</name>
    <dbReference type="NCBI Taxonomy" id="930990"/>
    <lineage>
        <taxon>Eukaryota</taxon>
        <taxon>Fungi</taxon>
        <taxon>Dikarya</taxon>
        <taxon>Basidiomycota</taxon>
        <taxon>Agaricomycotina</taxon>
        <taxon>Agaricomycetes</taxon>
        <taxon>Cantharellales</taxon>
        <taxon>Botryobasidiaceae</taxon>
        <taxon>Botryobasidium</taxon>
    </lineage>
</organism>
<accession>A0A067M6Z2</accession>
<evidence type="ECO:0000256" key="5">
    <source>
        <dbReference type="ARBA" id="ARBA00023157"/>
    </source>
</evidence>
<comment type="similarity">
    <text evidence="2">Belongs to the CMC4 family.</text>
</comment>
<dbReference type="GO" id="GO:0005758">
    <property type="term" value="C:mitochondrial intermembrane space"/>
    <property type="evidence" value="ECO:0007669"/>
    <property type="project" value="UniProtKB-SubCell"/>
</dbReference>
<dbReference type="STRING" id="930990.A0A067M6Z2"/>
<evidence type="ECO:0000313" key="7">
    <source>
        <dbReference type="EMBL" id="KDQ07311.1"/>
    </source>
</evidence>
<dbReference type="InterPro" id="IPR009069">
    <property type="entry name" value="Cys_alpha_HP_mot_SF"/>
</dbReference>
<keyword evidence="8" id="KW-1185">Reference proteome</keyword>
<evidence type="ECO:0000313" key="8">
    <source>
        <dbReference type="Proteomes" id="UP000027195"/>
    </source>
</evidence>
<dbReference type="OrthoDB" id="13601at2759"/>
<dbReference type="PANTHER" id="PTHR15590">
    <property type="entry name" value="CX9C MOTIF-CONTAINING PROTEIN 4"/>
    <property type="match status" value="1"/>
</dbReference>
<keyword evidence="4" id="KW-0496">Mitochondrion</keyword>
<evidence type="ECO:0000256" key="2">
    <source>
        <dbReference type="ARBA" id="ARBA00009858"/>
    </source>
</evidence>
<dbReference type="EMBL" id="KL198110">
    <property type="protein sequence ID" value="KDQ07311.1"/>
    <property type="molecule type" value="Genomic_DNA"/>
</dbReference>
<dbReference type="Gene3D" id="1.10.287.1130">
    <property type="entry name" value="CytochromE C oxidase copper chaperone"/>
    <property type="match status" value="1"/>
</dbReference>
<feature type="disulfide bond" evidence="6">
    <location>
        <begin position="21"/>
        <end position="32"/>
    </location>
</feature>
<dbReference type="InterPro" id="IPR027179">
    <property type="entry name" value="CMC4"/>
</dbReference>
<dbReference type="InParanoid" id="A0A067M6Z2"/>
<evidence type="ECO:0000256" key="1">
    <source>
        <dbReference type="ARBA" id="ARBA00004569"/>
    </source>
</evidence>
<dbReference type="Proteomes" id="UP000027195">
    <property type="component" value="Unassembled WGS sequence"/>
</dbReference>
<feature type="disulfide bond" evidence="6">
    <location>
        <begin position="43"/>
        <end position="58"/>
    </location>
</feature>
<dbReference type="Pfam" id="PF08991">
    <property type="entry name" value="CMC4"/>
    <property type="match status" value="1"/>
</dbReference>
<name>A0A067M6Z2_BOTB1</name>
<dbReference type="FunCoup" id="A0A067M6Z2">
    <property type="interactions" value="34"/>
</dbReference>
<dbReference type="PANTHER" id="PTHR15590:SF0">
    <property type="entry name" value="CX9C MOTIF-CONTAINING PROTEIN 4"/>
    <property type="match status" value="1"/>
</dbReference>
<feature type="disulfide bond" evidence="6">
    <location>
        <begin position="11"/>
        <end position="42"/>
    </location>
</feature>
<dbReference type="SUPFAM" id="SSF47072">
    <property type="entry name" value="Cysteine alpha-hairpin motif"/>
    <property type="match status" value="1"/>
</dbReference>
<dbReference type="PROSITE" id="PS51808">
    <property type="entry name" value="CHCH"/>
    <property type="match status" value="1"/>
</dbReference>
<evidence type="ECO:0000256" key="4">
    <source>
        <dbReference type="ARBA" id="ARBA00023128"/>
    </source>
</evidence>
<evidence type="ECO:0000256" key="3">
    <source>
        <dbReference type="ARBA" id="ARBA00019406"/>
    </source>
</evidence>
<comment type="subcellular location">
    <subcellularLocation>
        <location evidence="1">Mitochondrion intermembrane space</location>
    </subcellularLocation>
</comment>
<gene>
    <name evidence="7" type="ORF">BOTBODRAFT_38929</name>
</gene>
<sequence length="73" mass="8367">MPSKNEDQAACQAEACSLQTCLNSNTYKPERCDRQLRQLYECCDAMYAKDANMESTACPTQRVVQRWLKRQGS</sequence>
<dbReference type="HOGENOM" id="CLU_177210_0_0_1"/>
<reference evidence="8" key="1">
    <citation type="journal article" date="2014" name="Proc. Natl. Acad. Sci. U.S.A.">
        <title>Extensive sampling of basidiomycete genomes demonstrates inadequacy of the white-rot/brown-rot paradigm for wood decay fungi.</title>
        <authorList>
            <person name="Riley R."/>
            <person name="Salamov A.A."/>
            <person name="Brown D.W."/>
            <person name="Nagy L.G."/>
            <person name="Floudas D."/>
            <person name="Held B.W."/>
            <person name="Levasseur A."/>
            <person name="Lombard V."/>
            <person name="Morin E."/>
            <person name="Otillar R."/>
            <person name="Lindquist E.A."/>
            <person name="Sun H."/>
            <person name="LaButti K.M."/>
            <person name="Schmutz J."/>
            <person name="Jabbour D."/>
            <person name="Luo H."/>
            <person name="Baker S.E."/>
            <person name="Pisabarro A.G."/>
            <person name="Walton J.D."/>
            <person name="Blanchette R.A."/>
            <person name="Henrissat B."/>
            <person name="Martin F."/>
            <person name="Cullen D."/>
            <person name="Hibbett D.S."/>
            <person name="Grigoriev I.V."/>
        </authorList>
    </citation>
    <scope>NUCLEOTIDE SEQUENCE [LARGE SCALE GENOMIC DNA]</scope>
    <source>
        <strain evidence="8">FD-172 SS1</strain>
    </source>
</reference>
<evidence type="ECO:0000256" key="6">
    <source>
        <dbReference type="PIRSR" id="PIRSR627179-50"/>
    </source>
</evidence>
<protein>
    <recommendedName>
        <fullName evidence="3">Cx9C motif-containing protein 4, mitochondrial</fullName>
    </recommendedName>
</protein>